<dbReference type="EnsemblProtists" id="EKX36498">
    <property type="protein sequence ID" value="EKX36498"/>
    <property type="gene ID" value="GUITHDRAFT_165711"/>
</dbReference>
<proteinExistence type="predicted"/>
<feature type="domain" description="Receptor ligand binding region" evidence="9">
    <location>
        <begin position="44"/>
        <end position="395"/>
    </location>
</feature>
<evidence type="ECO:0000259" key="9">
    <source>
        <dbReference type="Pfam" id="PF01094"/>
    </source>
</evidence>
<evidence type="ECO:0000256" key="8">
    <source>
        <dbReference type="SAM" id="Phobius"/>
    </source>
</evidence>
<organism evidence="10">
    <name type="scientific">Guillardia theta (strain CCMP2712)</name>
    <name type="common">Cryptophyte</name>
    <dbReference type="NCBI Taxonomy" id="905079"/>
    <lineage>
        <taxon>Eukaryota</taxon>
        <taxon>Cryptophyceae</taxon>
        <taxon>Pyrenomonadales</taxon>
        <taxon>Geminigeraceae</taxon>
        <taxon>Guillardia</taxon>
    </lineage>
</organism>
<gene>
    <name evidence="10" type="ORF">GUITHDRAFT_165711</name>
</gene>
<keyword evidence="2 8" id="KW-0812">Transmembrane</keyword>
<dbReference type="InterPro" id="IPR028082">
    <property type="entry name" value="Peripla_BP_I"/>
</dbReference>
<dbReference type="HOGENOM" id="CLU_257428_0_0_1"/>
<evidence type="ECO:0000313" key="11">
    <source>
        <dbReference type="EnsemblProtists" id="EKX36498"/>
    </source>
</evidence>
<feature type="domain" description="Receptor ligand binding region" evidence="9">
    <location>
        <begin position="455"/>
        <end position="801"/>
    </location>
</feature>
<evidence type="ECO:0000256" key="2">
    <source>
        <dbReference type="ARBA" id="ARBA00022692"/>
    </source>
</evidence>
<evidence type="ECO:0000313" key="10">
    <source>
        <dbReference type="EMBL" id="EKX36498.1"/>
    </source>
</evidence>
<feature type="transmembrane region" description="Helical" evidence="8">
    <location>
        <begin position="857"/>
        <end position="883"/>
    </location>
</feature>
<evidence type="ECO:0000256" key="5">
    <source>
        <dbReference type="ARBA" id="ARBA00023170"/>
    </source>
</evidence>
<dbReference type="GeneID" id="17293259"/>
<dbReference type="EMBL" id="JH993072">
    <property type="protein sequence ID" value="EKX36498.1"/>
    <property type="molecule type" value="Genomic_DNA"/>
</dbReference>
<dbReference type="Proteomes" id="UP000011087">
    <property type="component" value="Unassembled WGS sequence"/>
</dbReference>
<dbReference type="PANTHER" id="PTHR24060">
    <property type="entry name" value="METABOTROPIC GLUTAMATE RECEPTOR"/>
    <property type="match status" value="1"/>
</dbReference>
<evidence type="ECO:0000256" key="1">
    <source>
        <dbReference type="ARBA" id="ARBA00004141"/>
    </source>
</evidence>
<comment type="subcellular location">
    <subcellularLocation>
        <location evidence="1">Membrane</location>
        <topology evidence="1">Multi-pass membrane protein</topology>
    </subcellularLocation>
</comment>
<dbReference type="SUPFAM" id="SSF53822">
    <property type="entry name" value="Periplasmic binding protein-like I"/>
    <property type="match status" value="2"/>
</dbReference>
<dbReference type="Gene3D" id="3.40.50.2300">
    <property type="match status" value="4"/>
</dbReference>
<sequence length="1355" mass="150077">MRSEHFGGRFPGAVTAGASVPSEISIGGLFVVEWSSSYWERYIAAAAQAAVEIINERNFLHGSRLKLYIADMSITRSMSPNVLISPSSFNQLLEGSMVDALDYTHAQKFAALIGPGYSSEAVSLSPWLYQQDLLSVLVSATSPVFSNRTRFPDYARICPPDSYQGWAIADLMQSLKFKSCQILSCADVYCAGLTSVFVQHAKAKGIRFTQNVWSYVDQTSVAANLQAIVADCVAPNVFVLLMTDVQAKVVFAAAKQLNLLDRLVWIGSEGVSSLLPSELPGNYIGLRMAWNESSQSISDLKTLWSRKPIQFSSAAYGNVSMPDQSMWRSYSYLPLAYDAVFALAYAFQAMIERNESIYNTSALENALLDVKFEGASGYVSFASNLGPKVGRYDVVYQSVARNFSIVGKWSSAGGFSSLENLNLARDGALGVCQGIVLGGMFVENWNPGYKDEDAASAARIATMMINQDPTLLPGITVSMVIGDTSAVRAISQNGFLSAAQFNIVKQEALAAIAEDLHSKGVTAVVGPGFSSESILVLPSLNSLGMVEVSFSATSADLSNKQLYPNFARTCPPDDLQGRAIADVLAHFKWTKCQLIGCVDVYCTGLARTFLQRSKELNIEVEQVHFWEFNNPSGTQALIKTIYENCSNSRLFVLAMHDHDALEIFQAADTIGATGNIVWMGSESVTSISSGLPYGYLGMKIGFNHTNSHFNRLQTLWESLSPSEYPGVDKLLTNPYLVLSYDATFAIARAFDAMIRNGVSIFNVSAVVETIGALTFEGASGKVSFDKNLDPSYAKYDLVNQQANATVSIARWEAGSITHLVMLDQPTDWLDVAVTWPGPSGRDVMPVCKSANQSSSQLLLKVLLSVCLSLLVVFAIAMLLWCYLCRPVRTEDEDGEVIKMINKIRSELKITIKDGFLTSREANTRRYRLSKGRMKVIDYRFLVNTARFALMKEFETKHVNGFCNWLRNQASVSLPFAESHRVLIGEVHSSFHDVNQAAGSFATSQQERYHRLGDFVISTCEAMLSPGSSACDPTIEESDEFEARFGYFLDKTTRINLWNDEELNLFAKLKVAIAKHMALLGRDCQDRFDEMKKEEAGHVLTSFRDSQEPPRRFSPYKQSDAEVLAIRLHEEDSRDASYQDEIKMIQISPTGIRVHNEEVFVAQLHLRAKLMNHAFQKKVLQVVQSHESPSGRESLDKESQGASEELIPSSSDHSTFCADFEEYGNDLLQRKISVDCQFEDGVRRVEICFAPVKSKARISQKLLKYADPQLQCVWPYSGYILDPVRLSVIVDGPKKILEVFKWFDSLDASSGISVFRVKNKFMSSESEDGYRALTICVLFFHELRDANRGGGFKCMT</sequence>
<evidence type="ECO:0000256" key="7">
    <source>
        <dbReference type="SAM" id="MobiDB-lite"/>
    </source>
</evidence>
<dbReference type="KEGG" id="gtt:GUITHDRAFT_165711"/>
<dbReference type="RefSeq" id="XP_005823478.1">
    <property type="nucleotide sequence ID" value="XM_005823421.1"/>
</dbReference>
<dbReference type="InterPro" id="IPR050726">
    <property type="entry name" value="mGluR"/>
</dbReference>
<keyword evidence="12" id="KW-1185">Reference proteome</keyword>
<evidence type="ECO:0000256" key="6">
    <source>
        <dbReference type="ARBA" id="ARBA00023180"/>
    </source>
</evidence>
<keyword evidence="4 8" id="KW-0472">Membrane</keyword>
<reference evidence="12" key="2">
    <citation type="submission" date="2012-11" db="EMBL/GenBank/DDBJ databases">
        <authorList>
            <person name="Kuo A."/>
            <person name="Curtis B.A."/>
            <person name="Tanifuji G."/>
            <person name="Burki F."/>
            <person name="Gruber A."/>
            <person name="Irimia M."/>
            <person name="Maruyama S."/>
            <person name="Arias M.C."/>
            <person name="Ball S.G."/>
            <person name="Gile G.H."/>
            <person name="Hirakawa Y."/>
            <person name="Hopkins J.F."/>
            <person name="Rensing S.A."/>
            <person name="Schmutz J."/>
            <person name="Symeonidi A."/>
            <person name="Elias M."/>
            <person name="Eveleigh R.J."/>
            <person name="Herman E.K."/>
            <person name="Klute M.J."/>
            <person name="Nakayama T."/>
            <person name="Obornik M."/>
            <person name="Reyes-Prieto A."/>
            <person name="Armbrust E.V."/>
            <person name="Aves S.J."/>
            <person name="Beiko R.G."/>
            <person name="Coutinho P."/>
            <person name="Dacks J.B."/>
            <person name="Durnford D.G."/>
            <person name="Fast N.M."/>
            <person name="Green B.R."/>
            <person name="Grisdale C."/>
            <person name="Hempe F."/>
            <person name="Henrissat B."/>
            <person name="Hoppner M.P."/>
            <person name="Ishida K.-I."/>
            <person name="Kim E."/>
            <person name="Koreny L."/>
            <person name="Kroth P.G."/>
            <person name="Liu Y."/>
            <person name="Malik S.-B."/>
            <person name="Maier U.G."/>
            <person name="McRose D."/>
            <person name="Mock T."/>
            <person name="Neilson J.A."/>
            <person name="Onodera N.T."/>
            <person name="Poole A.M."/>
            <person name="Pritham E.J."/>
            <person name="Richards T.A."/>
            <person name="Rocap G."/>
            <person name="Roy S.W."/>
            <person name="Sarai C."/>
            <person name="Schaack S."/>
            <person name="Shirato S."/>
            <person name="Slamovits C.H."/>
            <person name="Spencer D.F."/>
            <person name="Suzuki S."/>
            <person name="Worden A.Z."/>
            <person name="Zauner S."/>
            <person name="Barry K."/>
            <person name="Bell C."/>
            <person name="Bharti A.K."/>
            <person name="Crow J.A."/>
            <person name="Grimwood J."/>
            <person name="Kramer R."/>
            <person name="Lindquist E."/>
            <person name="Lucas S."/>
            <person name="Salamov A."/>
            <person name="McFadden G.I."/>
            <person name="Lane C.E."/>
            <person name="Keeling P.J."/>
            <person name="Gray M.W."/>
            <person name="Grigoriev I.V."/>
            <person name="Archibald J.M."/>
        </authorList>
    </citation>
    <scope>NUCLEOTIDE SEQUENCE</scope>
    <source>
        <strain evidence="12">CCMP2712</strain>
    </source>
</reference>
<dbReference type="STRING" id="905079.L1IJS2"/>
<reference evidence="10 12" key="1">
    <citation type="journal article" date="2012" name="Nature">
        <title>Algal genomes reveal evolutionary mosaicism and the fate of nucleomorphs.</title>
        <authorList>
            <consortium name="DOE Joint Genome Institute"/>
            <person name="Curtis B.A."/>
            <person name="Tanifuji G."/>
            <person name="Burki F."/>
            <person name="Gruber A."/>
            <person name="Irimia M."/>
            <person name="Maruyama S."/>
            <person name="Arias M.C."/>
            <person name="Ball S.G."/>
            <person name="Gile G.H."/>
            <person name="Hirakawa Y."/>
            <person name="Hopkins J.F."/>
            <person name="Kuo A."/>
            <person name="Rensing S.A."/>
            <person name="Schmutz J."/>
            <person name="Symeonidi A."/>
            <person name="Elias M."/>
            <person name="Eveleigh R.J."/>
            <person name="Herman E.K."/>
            <person name="Klute M.J."/>
            <person name="Nakayama T."/>
            <person name="Obornik M."/>
            <person name="Reyes-Prieto A."/>
            <person name="Armbrust E.V."/>
            <person name="Aves S.J."/>
            <person name="Beiko R.G."/>
            <person name="Coutinho P."/>
            <person name="Dacks J.B."/>
            <person name="Durnford D.G."/>
            <person name="Fast N.M."/>
            <person name="Green B.R."/>
            <person name="Grisdale C.J."/>
            <person name="Hempel F."/>
            <person name="Henrissat B."/>
            <person name="Hoppner M.P."/>
            <person name="Ishida K."/>
            <person name="Kim E."/>
            <person name="Koreny L."/>
            <person name="Kroth P.G."/>
            <person name="Liu Y."/>
            <person name="Malik S.B."/>
            <person name="Maier U.G."/>
            <person name="McRose D."/>
            <person name="Mock T."/>
            <person name="Neilson J.A."/>
            <person name="Onodera N.T."/>
            <person name="Poole A.M."/>
            <person name="Pritham E.J."/>
            <person name="Richards T.A."/>
            <person name="Rocap G."/>
            <person name="Roy S.W."/>
            <person name="Sarai C."/>
            <person name="Schaack S."/>
            <person name="Shirato S."/>
            <person name="Slamovits C.H."/>
            <person name="Spencer D.F."/>
            <person name="Suzuki S."/>
            <person name="Worden A.Z."/>
            <person name="Zauner S."/>
            <person name="Barry K."/>
            <person name="Bell C."/>
            <person name="Bharti A.K."/>
            <person name="Crow J.A."/>
            <person name="Grimwood J."/>
            <person name="Kramer R."/>
            <person name="Lindquist E."/>
            <person name="Lucas S."/>
            <person name="Salamov A."/>
            <person name="McFadden G.I."/>
            <person name="Lane C.E."/>
            <person name="Keeling P.J."/>
            <person name="Gray M.W."/>
            <person name="Grigoriev I.V."/>
            <person name="Archibald J.M."/>
        </authorList>
    </citation>
    <scope>NUCLEOTIDE SEQUENCE</scope>
    <source>
        <strain evidence="10 12">CCMP2712</strain>
    </source>
</reference>
<dbReference type="InterPro" id="IPR000337">
    <property type="entry name" value="GPCR_3"/>
</dbReference>
<dbReference type="InterPro" id="IPR001828">
    <property type="entry name" value="ANF_lig-bd_rcpt"/>
</dbReference>
<protein>
    <recommendedName>
        <fullName evidence="9">Receptor ligand binding region domain-containing protein</fullName>
    </recommendedName>
</protein>
<evidence type="ECO:0000313" key="12">
    <source>
        <dbReference type="Proteomes" id="UP000011087"/>
    </source>
</evidence>
<feature type="compositionally biased region" description="Basic and acidic residues" evidence="7">
    <location>
        <begin position="1188"/>
        <end position="1198"/>
    </location>
</feature>
<reference evidence="11" key="3">
    <citation type="submission" date="2015-06" db="UniProtKB">
        <authorList>
            <consortium name="EnsemblProtists"/>
        </authorList>
    </citation>
    <scope>IDENTIFICATION</scope>
</reference>
<dbReference type="PaxDb" id="55529-EKX36498"/>
<evidence type="ECO:0000256" key="4">
    <source>
        <dbReference type="ARBA" id="ARBA00023136"/>
    </source>
</evidence>
<dbReference type="PRINTS" id="PR00248">
    <property type="entry name" value="GPCRMGR"/>
</dbReference>
<feature type="region of interest" description="Disordered" evidence="7">
    <location>
        <begin position="1185"/>
        <end position="1211"/>
    </location>
</feature>
<keyword evidence="6" id="KW-0325">Glycoprotein</keyword>
<dbReference type="GO" id="GO:0004930">
    <property type="term" value="F:G protein-coupled receptor activity"/>
    <property type="evidence" value="ECO:0007669"/>
    <property type="project" value="InterPro"/>
</dbReference>
<dbReference type="Pfam" id="PF01094">
    <property type="entry name" value="ANF_receptor"/>
    <property type="match status" value="2"/>
</dbReference>
<keyword evidence="5" id="KW-0675">Receptor</keyword>
<dbReference type="GO" id="GO:0016020">
    <property type="term" value="C:membrane"/>
    <property type="evidence" value="ECO:0007669"/>
    <property type="project" value="UniProtKB-SubCell"/>
</dbReference>
<dbReference type="OrthoDB" id="425344at2759"/>
<dbReference type="eggNOG" id="KOG1056">
    <property type="taxonomic scope" value="Eukaryota"/>
</dbReference>
<keyword evidence="3 8" id="KW-1133">Transmembrane helix</keyword>
<evidence type="ECO:0000256" key="3">
    <source>
        <dbReference type="ARBA" id="ARBA00022989"/>
    </source>
</evidence>
<accession>L1IJS2</accession>
<name>L1IJS2_GUITC</name>